<protein>
    <submittedName>
        <fullName evidence="2">Contractile injection system tape measure protein</fullName>
    </submittedName>
</protein>
<reference evidence="2 3" key="1">
    <citation type="journal article" date="2023" name="Ecotoxicol. Environ. Saf.">
        <title>Mercury remediation potential of mercury-resistant strain Rheinheimera metallidurans sp. nov. isolated from a municipal waste dumping site.</title>
        <authorList>
            <person name="Yadav V."/>
            <person name="Manjhi A."/>
            <person name="Vadakedath N."/>
        </authorList>
    </citation>
    <scope>NUCLEOTIDE SEQUENCE [LARGE SCALE GENOMIC DNA]</scope>
    <source>
        <strain evidence="2 3">E-49</strain>
    </source>
</reference>
<dbReference type="RefSeq" id="WP_335734669.1">
    <property type="nucleotide sequence ID" value="NZ_JALAAR010000002.1"/>
</dbReference>
<keyword evidence="3" id="KW-1185">Reference proteome</keyword>
<dbReference type="EMBL" id="JALAAR010000002">
    <property type="protein sequence ID" value="MEH8016257.1"/>
    <property type="molecule type" value="Genomic_DNA"/>
</dbReference>
<dbReference type="InterPro" id="IPR045538">
    <property type="entry name" value="CIS_TMP"/>
</dbReference>
<feature type="region of interest" description="Disordered" evidence="1">
    <location>
        <begin position="595"/>
        <end position="622"/>
    </location>
</feature>
<dbReference type="Proteomes" id="UP001375382">
    <property type="component" value="Unassembled WGS sequence"/>
</dbReference>
<accession>A0ABU8C2Y9</accession>
<organism evidence="2 3">
    <name type="scientific">Rheinheimera muenzenbergensis</name>
    <dbReference type="NCBI Taxonomy" id="1193628"/>
    <lineage>
        <taxon>Bacteria</taxon>
        <taxon>Pseudomonadati</taxon>
        <taxon>Pseudomonadota</taxon>
        <taxon>Gammaproteobacteria</taxon>
        <taxon>Chromatiales</taxon>
        <taxon>Chromatiaceae</taxon>
        <taxon>Rheinheimera</taxon>
    </lineage>
</organism>
<evidence type="ECO:0000313" key="2">
    <source>
        <dbReference type="EMBL" id="MEH8016257.1"/>
    </source>
</evidence>
<feature type="compositionally biased region" description="Low complexity" evidence="1">
    <location>
        <begin position="612"/>
        <end position="622"/>
    </location>
</feature>
<feature type="compositionally biased region" description="Low complexity" evidence="1">
    <location>
        <begin position="709"/>
        <end position="726"/>
    </location>
</feature>
<feature type="compositionally biased region" description="Polar residues" evidence="1">
    <location>
        <begin position="691"/>
        <end position="708"/>
    </location>
</feature>
<feature type="region of interest" description="Disordered" evidence="1">
    <location>
        <begin position="691"/>
        <end position="755"/>
    </location>
</feature>
<sequence length="931" mass="103743">MHRLTEIELDFACHNLDRAQWFNASAEHLWQHELLPVAQQVLDEFDIAAEVKLDEICLQLPALCLPQDRYLLQHSFRQALRTQLWLLLPHATSNATRLQQQLSAAQRKALIAALKSADTAALTLHWPLYRRFSTELVAILRQLAASGDICTVLAFGLNSDMLAELVQLLAPAEQPFILQLMAQPQLFAVTPARLSGAARQQLPAPALRQRQRHLWQLSLSFLLVERGSRFNRQSYLHYLLRRMAAHDNVSLPALVQHMLQTLTDSQRYFAGHSPLLLQLSELLQPLLTQYQNDKTGPALVVPAYASQRRALAAAALPQVQRHPGVVPGVQAGQAPLQPVRRWQQWQTLLRQQRLTLAEKRQFNTLLQQLLQQNSSLWLDQLRLQLQQLSLLPSLVQYAQPELLQRLFQQLQPASVAAMTPYIRLLHWALAAISLPQPLQQQARWQPLLQSALQRQPLTLNVLLVQLQLWLQAQQGAVAGRQTLQQLSGQLQFYSGHIVNTADSLSTRLCQQLQWQLAVTAPWTTPVQPLPPATPRAAAKPGRDPLWQQLLQLLVQALPASVQQQAQQLCQQVVAQYLPSLALSLPELAPAMAPLNSGRPLNAAGQTQNLSEPHPAQPQTPSAAAMPASAALLLSHALLTALAAALAPASQATFYQRLQSKLQQATAGRARNLVLRQLQRLVSFSLPAQSQLKAQTAGSKQPSRAEPNSGQQYGQQQIQRQTRAQAANLAQPVSPVNSSRYSLPQHTAGQGAEAASADAMQPVSNAGLVLAAPYLPMLWQRLGWLDAQRFSQRQYGWQACALLQYMALGETTEQLTADYWQQWRLAMLLCGLQPPCPEQIDIHLSSTQRELTDSLLAGILAQWPKLANSSVDTLRQCFLQRSGVLSRLGNGSGWQLQLDSGPYDMLLDGLPWSFSLICYPWMQGELYVHWRG</sequence>
<name>A0ABU8C2Y9_9GAMM</name>
<evidence type="ECO:0000313" key="3">
    <source>
        <dbReference type="Proteomes" id="UP001375382"/>
    </source>
</evidence>
<feature type="compositionally biased region" description="Polar residues" evidence="1">
    <location>
        <begin position="733"/>
        <end position="746"/>
    </location>
</feature>
<proteinExistence type="predicted"/>
<evidence type="ECO:0000256" key="1">
    <source>
        <dbReference type="SAM" id="MobiDB-lite"/>
    </source>
</evidence>
<dbReference type="Pfam" id="PF19268">
    <property type="entry name" value="CIS_TMP"/>
    <property type="match status" value="1"/>
</dbReference>
<comment type="caution">
    <text evidence="2">The sequence shown here is derived from an EMBL/GenBank/DDBJ whole genome shotgun (WGS) entry which is preliminary data.</text>
</comment>
<gene>
    <name evidence="2" type="ORF">MN202_03330</name>
</gene>